<dbReference type="Pfam" id="PF01454">
    <property type="entry name" value="MAGE"/>
    <property type="match status" value="1"/>
</dbReference>
<dbReference type="Gene3D" id="1.10.10.1210">
    <property type="entry name" value="MAGE homology domain, winged helix WH2 motif"/>
    <property type="match status" value="1"/>
</dbReference>
<reference evidence="2" key="1">
    <citation type="submission" date="2020-10" db="EMBL/GenBank/DDBJ databases">
        <authorList>
            <person name="Han B."/>
            <person name="Lu T."/>
            <person name="Zhao Q."/>
            <person name="Huang X."/>
            <person name="Zhao Y."/>
        </authorList>
    </citation>
    <scope>NUCLEOTIDE SEQUENCE</scope>
</reference>
<protein>
    <recommendedName>
        <fullName evidence="1">MAGE domain-containing protein</fullName>
    </recommendedName>
</protein>
<dbReference type="Proteomes" id="UP000604825">
    <property type="component" value="Unassembled WGS sequence"/>
</dbReference>
<dbReference type="PANTHER" id="PTHR11736">
    <property type="entry name" value="MELANOMA-ASSOCIATED ANTIGEN MAGE ANTIGEN"/>
    <property type="match status" value="1"/>
</dbReference>
<evidence type="ECO:0000313" key="3">
    <source>
        <dbReference type="Proteomes" id="UP000604825"/>
    </source>
</evidence>
<dbReference type="AlphaFoldDB" id="A0A811PUH8"/>
<dbReference type="GO" id="GO:0005634">
    <property type="term" value="C:nucleus"/>
    <property type="evidence" value="ECO:0007669"/>
    <property type="project" value="TreeGrafter"/>
</dbReference>
<dbReference type="OrthoDB" id="205198at2759"/>
<evidence type="ECO:0000313" key="2">
    <source>
        <dbReference type="EMBL" id="CAD6249530.1"/>
    </source>
</evidence>
<evidence type="ECO:0000259" key="1">
    <source>
        <dbReference type="SMART" id="SM01373"/>
    </source>
</evidence>
<dbReference type="EMBL" id="CAJGYO010000008">
    <property type="protein sequence ID" value="CAD6249530.1"/>
    <property type="molecule type" value="Genomic_DNA"/>
</dbReference>
<gene>
    <name evidence="2" type="ORF">NCGR_LOCUS33349</name>
</gene>
<dbReference type="InterPro" id="IPR002190">
    <property type="entry name" value="MHD_dom"/>
</dbReference>
<dbReference type="SMART" id="SM01373">
    <property type="entry name" value="MAGE"/>
    <property type="match status" value="1"/>
</dbReference>
<dbReference type="InterPro" id="IPR037445">
    <property type="entry name" value="MAGE"/>
</dbReference>
<proteinExistence type="predicted"/>
<dbReference type="PANTHER" id="PTHR11736:SF14">
    <property type="entry name" value="NSE3 HOMOLOG, SMC5-SMC6 COMPLEX COMPONENT"/>
    <property type="match status" value="1"/>
</dbReference>
<name>A0A811PUH8_9POAL</name>
<organism evidence="2 3">
    <name type="scientific">Miscanthus lutarioriparius</name>
    <dbReference type="NCBI Taxonomy" id="422564"/>
    <lineage>
        <taxon>Eukaryota</taxon>
        <taxon>Viridiplantae</taxon>
        <taxon>Streptophyta</taxon>
        <taxon>Embryophyta</taxon>
        <taxon>Tracheophyta</taxon>
        <taxon>Spermatophyta</taxon>
        <taxon>Magnoliopsida</taxon>
        <taxon>Liliopsida</taxon>
        <taxon>Poales</taxon>
        <taxon>Poaceae</taxon>
        <taxon>PACMAD clade</taxon>
        <taxon>Panicoideae</taxon>
        <taxon>Andropogonodae</taxon>
        <taxon>Andropogoneae</taxon>
        <taxon>Saccharinae</taxon>
        <taxon>Miscanthus</taxon>
    </lineage>
</organism>
<dbReference type="InterPro" id="IPR041899">
    <property type="entry name" value="MAGE_WH2"/>
</dbReference>
<feature type="domain" description="MAGE" evidence="1">
    <location>
        <begin position="7"/>
        <end position="150"/>
    </location>
</feature>
<accession>A0A811PUH8</accession>
<keyword evidence="3" id="KW-1185">Reference proteome</keyword>
<sequence length="164" mass="18245">MANSDELAQIDISKEVRTSFRVDPHALRNACPQVNVEAKSYVLVSNLDPEVYSKYVEDKGAAHLSGFAFAVICTIHLAGGKMPEAPWHQLKRVGGVNENDETHPVLGNKKLEHLVQQRYLLKEKVVGPEGHFMMYELVERALDESISAKIKDHISQVVGASLQK</sequence>
<comment type="caution">
    <text evidence="2">The sequence shown here is derived from an EMBL/GenBank/DDBJ whole genome shotgun (WGS) entry which is preliminary data.</text>
</comment>